<comment type="caution">
    <text evidence="2">The sequence shown here is derived from an EMBL/GenBank/DDBJ whole genome shotgun (WGS) entry which is preliminary data.</text>
</comment>
<evidence type="ECO:0000313" key="2">
    <source>
        <dbReference type="EMBL" id="RUT72692.1"/>
    </source>
</evidence>
<sequence>MGQSLSKVYVHITFSTKNRHPFINENVKKELFEYIGGVCKGLECNPVRVGGHKDHVHILCTLSKKISQVKLLEE</sequence>
<feature type="domain" description="Transposase IS200-like" evidence="1">
    <location>
        <begin position="5"/>
        <end position="71"/>
    </location>
</feature>
<organism evidence="2 3">
    <name type="scientific">Ancylomarina longa</name>
    <dbReference type="NCBI Taxonomy" id="2487017"/>
    <lineage>
        <taxon>Bacteria</taxon>
        <taxon>Pseudomonadati</taxon>
        <taxon>Bacteroidota</taxon>
        <taxon>Bacteroidia</taxon>
        <taxon>Marinilabiliales</taxon>
        <taxon>Marinifilaceae</taxon>
        <taxon>Ancylomarina</taxon>
    </lineage>
</organism>
<dbReference type="GO" id="GO:0004803">
    <property type="term" value="F:transposase activity"/>
    <property type="evidence" value="ECO:0007669"/>
    <property type="project" value="InterPro"/>
</dbReference>
<dbReference type="Gene3D" id="3.30.70.1290">
    <property type="entry name" value="Transposase IS200-like"/>
    <property type="match status" value="1"/>
</dbReference>
<evidence type="ECO:0000259" key="1">
    <source>
        <dbReference type="Pfam" id="PF01797"/>
    </source>
</evidence>
<name>A0A434AE74_9BACT</name>
<dbReference type="InterPro" id="IPR002686">
    <property type="entry name" value="Transposase_17"/>
</dbReference>
<gene>
    <name evidence="2" type="ORF">DLK05_17040</name>
</gene>
<dbReference type="GO" id="GO:0003677">
    <property type="term" value="F:DNA binding"/>
    <property type="evidence" value="ECO:0007669"/>
    <property type="project" value="InterPro"/>
</dbReference>
<dbReference type="AlphaFoldDB" id="A0A434AE74"/>
<accession>A0A434AE74</accession>
<protein>
    <submittedName>
        <fullName evidence="2">Transposase</fullName>
    </submittedName>
</protein>
<dbReference type="GO" id="GO:0006313">
    <property type="term" value="P:DNA transposition"/>
    <property type="evidence" value="ECO:0007669"/>
    <property type="project" value="InterPro"/>
</dbReference>
<dbReference type="EMBL" id="RJJX01000144">
    <property type="protein sequence ID" value="RUT72692.1"/>
    <property type="molecule type" value="Genomic_DNA"/>
</dbReference>
<feature type="non-terminal residue" evidence="2">
    <location>
        <position position="74"/>
    </location>
</feature>
<dbReference type="RefSeq" id="WP_209319946.1">
    <property type="nucleotide sequence ID" value="NZ_RJJX01000144.1"/>
</dbReference>
<keyword evidence="3" id="KW-1185">Reference proteome</keyword>
<dbReference type="InterPro" id="IPR036515">
    <property type="entry name" value="Transposase_17_sf"/>
</dbReference>
<proteinExistence type="predicted"/>
<dbReference type="Pfam" id="PF01797">
    <property type="entry name" value="Y1_Tnp"/>
    <property type="match status" value="1"/>
</dbReference>
<dbReference type="SUPFAM" id="SSF143422">
    <property type="entry name" value="Transposase IS200-like"/>
    <property type="match status" value="1"/>
</dbReference>
<evidence type="ECO:0000313" key="3">
    <source>
        <dbReference type="Proteomes" id="UP000282985"/>
    </source>
</evidence>
<dbReference type="Proteomes" id="UP000282985">
    <property type="component" value="Unassembled WGS sequence"/>
</dbReference>
<reference evidence="2 3" key="1">
    <citation type="submission" date="2018-11" db="EMBL/GenBank/DDBJ databases">
        <title>Parancylomarina longa gen. nov., sp. nov., isolated from sediments of southern Okinawa.</title>
        <authorList>
            <person name="Fu T."/>
        </authorList>
    </citation>
    <scope>NUCLEOTIDE SEQUENCE [LARGE SCALE GENOMIC DNA]</scope>
    <source>
        <strain evidence="2 3">T3-2 S1-C</strain>
    </source>
</reference>